<evidence type="ECO:0000256" key="1">
    <source>
        <dbReference type="SAM" id="Phobius"/>
    </source>
</evidence>
<reference evidence="2" key="2">
    <citation type="submission" date="2022-10" db="EMBL/GenBank/DDBJ databases">
        <authorList>
            <consortium name="ENA_rothamsted_submissions"/>
            <consortium name="culmorum"/>
            <person name="King R."/>
        </authorList>
    </citation>
    <scope>NUCLEOTIDE SEQUENCE</scope>
</reference>
<dbReference type="Proteomes" id="UP001153714">
    <property type="component" value="Chromosome 6"/>
</dbReference>
<reference evidence="2" key="1">
    <citation type="submission" date="2021-12" db="EMBL/GenBank/DDBJ databases">
        <authorList>
            <person name="King R."/>
        </authorList>
    </citation>
    <scope>NUCLEOTIDE SEQUENCE</scope>
</reference>
<keyword evidence="1" id="KW-1133">Transmembrane helix</keyword>
<dbReference type="OrthoDB" id="7453209at2759"/>
<proteinExistence type="predicted"/>
<name>A0A9N9RDK6_9NEOP</name>
<keyword evidence="1" id="KW-0812">Transmembrane</keyword>
<accession>A0A9N9RDK6</accession>
<evidence type="ECO:0000313" key="3">
    <source>
        <dbReference type="Proteomes" id="UP001153714"/>
    </source>
</evidence>
<protein>
    <submittedName>
        <fullName evidence="2">Uncharacterized protein</fullName>
    </submittedName>
</protein>
<evidence type="ECO:0000313" key="2">
    <source>
        <dbReference type="EMBL" id="CAG9794162.1"/>
    </source>
</evidence>
<sequence length="135" mass="14740">MKKMMGALMPLIFQIGAASTWAVVAALVGVKTLFVTLVILKLLLVAGAAKAGALFASKGHHQPHGWEQQPLQKEIHLHIHNSGHQTAHEEHITPSWNRNEAQPEKDISMVINPYVGYSSGPQTISTPFGNYVKID</sequence>
<dbReference type="EMBL" id="OU893337">
    <property type="protein sequence ID" value="CAG9794162.1"/>
    <property type="molecule type" value="Genomic_DNA"/>
</dbReference>
<gene>
    <name evidence="2" type="ORF">DIATSA_LOCUS11556</name>
</gene>
<keyword evidence="1" id="KW-0472">Membrane</keyword>
<dbReference type="AlphaFoldDB" id="A0A9N9RDK6"/>
<feature type="transmembrane region" description="Helical" evidence="1">
    <location>
        <begin position="32"/>
        <end position="56"/>
    </location>
</feature>
<keyword evidence="3" id="KW-1185">Reference proteome</keyword>
<organism evidence="2 3">
    <name type="scientific">Diatraea saccharalis</name>
    <name type="common">sugarcane borer</name>
    <dbReference type="NCBI Taxonomy" id="40085"/>
    <lineage>
        <taxon>Eukaryota</taxon>
        <taxon>Metazoa</taxon>
        <taxon>Ecdysozoa</taxon>
        <taxon>Arthropoda</taxon>
        <taxon>Hexapoda</taxon>
        <taxon>Insecta</taxon>
        <taxon>Pterygota</taxon>
        <taxon>Neoptera</taxon>
        <taxon>Endopterygota</taxon>
        <taxon>Lepidoptera</taxon>
        <taxon>Glossata</taxon>
        <taxon>Ditrysia</taxon>
        <taxon>Pyraloidea</taxon>
        <taxon>Crambidae</taxon>
        <taxon>Crambinae</taxon>
        <taxon>Diatraea</taxon>
    </lineage>
</organism>